<proteinExistence type="predicted"/>
<organism evidence="3 5">
    <name type="scientific">Araneus ventricosus</name>
    <name type="common">Orbweaver spider</name>
    <name type="synonym">Epeira ventricosa</name>
    <dbReference type="NCBI Taxonomy" id="182803"/>
    <lineage>
        <taxon>Eukaryota</taxon>
        <taxon>Metazoa</taxon>
        <taxon>Ecdysozoa</taxon>
        <taxon>Arthropoda</taxon>
        <taxon>Chelicerata</taxon>
        <taxon>Arachnida</taxon>
        <taxon>Araneae</taxon>
        <taxon>Araneomorphae</taxon>
        <taxon>Entelegynae</taxon>
        <taxon>Araneoidea</taxon>
        <taxon>Araneidae</taxon>
        <taxon>Araneus</taxon>
    </lineage>
</organism>
<dbReference type="EMBL" id="BGPR01016330">
    <property type="protein sequence ID" value="GBN72594.1"/>
    <property type="molecule type" value="Genomic_DNA"/>
</dbReference>
<dbReference type="Proteomes" id="UP000499080">
    <property type="component" value="Unassembled WGS sequence"/>
</dbReference>
<evidence type="ECO:0000313" key="1">
    <source>
        <dbReference type="EMBL" id="GBN72593.1"/>
    </source>
</evidence>
<evidence type="ECO:0000313" key="3">
    <source>
        <dbReference type="EMBL" id="GBO07082.1"/>
    </source>
</evidence>
<sequence length="98" mass="11182">MRIERRVPVLLTHPLVPFRKRRTHPPHQKMGDSLRMANHRDVTTGSGLGLSCRRSVTTHLEHNTQVGRSSRVQLSFQKCLLLRSRIKLAVVASVRVIV</sequence>
<accession>A0A4Y2U3A3</accession>
<dbReference type="EMBL" id="BGPR01016329">
    <property type="protein sequence ID" value="GBN72593.1"/>
    <property type="molecule type" value="Genomic_DNA"/>
</dbReference>
<gene>
    <name evidence="2" type="ORF">AVEN_109978_1</name>
    <name evidence="1" type="ORF">AVEN_231543_1</name>
    <name evidence="3" type="ORF">AVEN_259723_1</name>
    <name evidence="4" type="ORF">AVEN_63100_1</name>
</gene>
<name>A0A4Y2U3A3_ARAVE</name>
<reference evidence="3 5" key="1">
    <citation type="journal article" date="2019" name="Sci. Rep.">
        <title>Orb-weaving spider Araneus ventricosus genome elucidates the spidroin gene catalogue.</title>
        <authorList>
            <person name="Kono N."/>
            <person name="Nakamura H."/>
            <person name="Ohtoshi R."/>
            <person name="Moran D.A.P."/>
            <person name="Shinohara A."/>
            <person name="Yoshida Y."/>
            <person name="Fujiwara M."/>
            <person name="Mori M."/>
            <person name="Tomita M."/>
            <person name="Arakawa K."/>
        </authorList>
    </citation>
    <scope>NUCLEOTIDE SEQUENCE [LARGE SCALE GENOMIC DNA]</scope>
</reference>
<evidence type="ECO:0000313" key="5">
    <source>
        <dbReference type="Proteomes" id="UP000499080"/>
    </source>
</evidence>
<evidence type="ECO:0000313" key="2">
    <source>
        <dbReference type="EMBL" id="GBN72594.1"/>
    </source>
</evidence>
<dbReference type="AlphaFoldDB" id="A0A4Y2U3A3"/>
<comment type="caution">
    <text evidence="3">The sequence shown here is derived from an EMBL/GenBank/DDBJ whole genome shotgun (WGS) entry which is preliminary data.</text>
</comment>
<protein>
    <submittedName>
        <fullName evidence="3">Uncharacterized protein</fullName>
    </submittedName>
</protein>
<evidence type="ECO:0000313" key="4">
    <source>
        <dbReference type="EMBL" id="GBO07107.1"/>
    </source>
</evidence>
<dbReference type="EMBL" id="BGPR01033242">
    <property type="protein sequence ID" value="GBO07107.1"/>
    <property type="molecule type" value="Genomic_DNA"/>
</dbReference>
<dbReference type="EMBL" id="BGPR01033222">
    <property type="protein sequence ID" value="GBO07082.1"/>
    <property type="molecule type" value="Genomic_DNA"/>
</dbReference>
<keyword evidence="5" id="KW-1185">Reference proteome</keyword>